<dbReference type="GO" id="GO:0032543">
    <property type="term" value="P:mitochondrial translation"/>
    <property type="evidence" value="ECO:0007669"/>
    <property type="project" value="TreeGrafter"/>
</dbReference>
<dbReference type="PANTHER" id="PTHR28158:SF1">
    <property type="entry name" value="SMALL RIBOSOMAL SUBUNIT PROTEIN MS45"/>
    <property type="match status" value="1"/>
</dbReference>
<dbReference type="PANTHER" id="PTHR28158">
    <property type="entry name" value="37S RIBOSOMAL PROTEIN S35, MITOCHONDRIAL"/>
    <property type="match status" value="1"/>
</dbReference>
<feature type="region of interest" description="Disordered" evidence="1">
    <location>
        <begin position="432"/>
        <end position="455"/>
    </location>
</feature>
<proteinExistence type="predicted"/>
<dbReference type="GO" id="GO:0005763">
    <property type="term" value="C:mitochondrial small ribosomal subunit"/>
    <property type="evidence" value="ECO:0007669"/>
    <property type="project" value="TreeGrafter"/>
</dbReference>
<accession>A0A9W4IDX2</accession>
<gene>
    <name evidence="2" type="ORF">PNAL_LOCUS9072</name>
</gene>
<dbReference type="InterPro" id="IPR021036">
    <property type="entry name" value="Ribosomal_mS45"/>
</dbReference>
<evidence type="ECO:0000313" key="3">
    <source>
        <dbReference type="Proteomes" id="UP001153461"/>
    </source>
</evidence>
<evidence type="ECO:0008006" key="4">
    <source>
        <dbReference type="Google" id="ProtNLM"/>
    </source>
</evidence>
<evidence type="ECO:0000256" key="1">
    <source>
        <dbReference type="SAM" id="MobiDB-lite"/>
    </source>
</evidence>
<dbReference type="Pfam" id="PF12298">
    <property type="entry name" value="Bot1p"/>
    <property type="match status" value="1"/>
</dbReference>
<dbReference type="Proteomes" id="UP001153461">
    <property type="component" value="Unassembled WGS sequence"/>
</dbReference>
<comment type="caution">
    <text evidence="2">The sequence shown here is derived from an EMBL/GenBank/DDBJ whole genome shotgun (WGS) entry which is preliminary data.</text>
</comment>
<organism evidence="2 3">
    <name type="scientific">Penicillium nalgiovense</name>
    <dbReference type="NCBI Taxonomy" id="60175"/>
    <lineage>
        <taxon>Eukaryota</taxon>
        <taxon>Fungi</taxon>
        <taxon>Dikarya</taxon>
        <taxon>Ascomycota</taxon>
        <taxon>Pezizomycotina</taxon>
        <taxon>Eurotiomycetes</taxon>
        <taxon>Eurotiomycetidae</taxon>
        <taxon>Eurotiales</taxon>
        <taxon>Aspergillaceae</taxon>
        <taxon>Penicillium</taxon>
    </lineage>
</organism>
<dbReference type="OrthoDB" id="10021397at2759"/>
<dbReference type="GO" id="GO:0003735">
    <property type="term" value="F:structural constituent of ribosome"/>
    <property type="evidence" value="ECO:0007669"/>
    <property type="project" value="TreeGrafter"/>
</dbReference>
<name>A0A9W4IDX2_PENNA</name>
<sequence>MFTLVVYKWRWYHVTRLPRSFFPCRHLHFPLQPDKLPSFNYCCKRVNGSWNSLILNIQRLPSSLTSTSHSCSPIISSKMPPRMQSRSVSNTLLPYLTSTSSSSSSLSSIPSLSSTSSQCLSRQFSATAAPQAQTKLRRQMFEWLNNEGSIFKHHVPGETNYLTRLKQRGNEGSETPRPFPNNQHFISEPILSEELRNEVYNRVVEQKKSVRVVSVELGIDMKRIAAVVRLVELENRQRAQGKPLALPYARAVHEMVPTTPLAEKGERQTYHEPINDLPAHPLTGSQIFYPVPESRSFNRVEAGRVFSGAPAMEHSEAAEISHPSDLAEKIMEDPNSIGWVGKGANARQILQPADVRIPHPHLVAQERDRLAHPNERLAVADLQSKRLERQDALEKERRERLQARREKKTTIVSPEDSRFNYRIKDTIYTTETTGVDGRGSKATGRRYGVPHRDRTRGEVKIPTRVEA</sequence>
<reference evidence="2" key="1">
    <citation type="submission" date="2021-07" db="EMBL/GenBank/DDBJ databases">
        <authorList>
            <person name="Branca A.L. A."/>
        </authorList>
    </citation>
    <scope>NUCLEOTIDE SEQUENCE</scope>
</reference>
<evidence type="ECO:0000313" key="2">
    <source>
        <dbReference type="EMBL" id="CAG8266474.1"/>
    </source>
</evidence>
<dbReference type="AlphaFoldDB" id="A0A9W4IDX2"/>
<dbReference type="EMBL" id="CAJVNV010000614">
    <property type="protein sequence ID" value="CAG8266474.1"/>
    <property type="molecule type" value="Genomic_DNA"/>
</dbReference>
<protein>
    <recommendedName>
        <fullName evidence="4">Ribosomal protein S35, mitochondrial</fullName>
    </recommendedName>
</protein>